<dbReference type="Proteomes" id="UP001200470">
    <property type="component" value="Unassembled WGS sequence"/>
</dbReference>
<dbReference type="EC" id="4.4.1.21" evidence="4 14"/>
<comment type="caution">
    <text evidence="15">The sequence shown here is derived from an EMBL/GenBank/DDBJ whole genome shotgun (WGS) entry which is preliminary data.</text>
</comment>
<comment type="subunit">
    <text evidence="3 14">Homodimer.</text>
</comment>
<evidence type="ECO:0000256" key="6">
    <source>
        <dbReference type="ARBA" id="ARBA00022654"/>
    </source>
</evidence>
<comment type="cofactor">
    <cofactor evidence="14">
        <name>Fe cation</name>
        <dbReference type="ChEBI" id="CHEBI:24875"/>
    </cofactor>
    <text evidence="14">Binds 1 Fe cation per subunit.</text>
</comment>
<evidence type="ECO:0000256" key="1">
    <source>
        <dbReference type="ARBA" id="ARBA00000297"/>
    </source>
</evidence>
<protein>
    <recommendedName>
        <fullName evidence="5 14">S-ribosylhomocysteine lyase</fullName>
        <ecNumber evidence="4 14">4.4.1.21</ecNumber>
    </recommendedName>
    <alternativeName>
        <fullName evidence="12 14">AI-2 synthesis protein</fullName>
    </alternativeName>
    <alternativeName>
        <fullName evidence="13 14">Autoinducer-2 production protein LuxS</fullName>
    </alternativeName>
</protein>
<evidence type="ECO:0000256" key="5">
    <source>
        <dbReference type="ARBA" id="ARBA00015130"/>
    </source>
</evidence>
<keyword evidence="10 14" id="KW-0456">Lyase</keyword>
<dbReference type="HAMAP" id="MF_00091">
    <property type="entry name" value="LuxS"/>
    <property type="match status" value="1"/>
</dbReference>
<proteinExistence type="inferred from homology"/>
<organism evidence="15 16">
    <name type="scientific">Xylanibacter brevis</name>
    <dbReference type="NCBI Taxonomy" id="83231"/>
    <lineage>
        <taxon>Bacteria</taxon>
        <taxon>Pseudomonadati</taxon>
        <taxon>Bacteroidota</taxon>
        <taxon>Bacteroidia</taxon>
        <taxon>Bacteroidales</taxon>
        <taxon>Prevotellaceae</taxon>
        <taxon>Xylanibacter</taxon>
    </lineage>
</organism>
<evidence type="ECO:0000256" key="7">
    <source>
        <dbReference type="ARBA" id="ARBA00022723"/>
    </source>
</evidence>
<evidence type="ECO:0000256" key="8">
    <source>
        <dbReference type="ARBA" id="ARBA00022929"/>
    </source>
</evidence>
<dbReference type="GO" id="GO:0043768">
    <property type="term" value="F:S-ribosylhomocysteine lyase activity"/>
    <property type="evidence" value="ECO:0007669"/>
    <property type="project" value="UniProtKB-EC"/>
</dbReference>
<keyword evidence="9 14" id="KW-0408">Iron</keyword>
<gene>
    <name evidence="14" type="primary">luxS</name>
    <name evidence="15" type="ORF">I6E12_03855</name>
</gene>
<dbReference type="PANTHER" id="PTHR35799:SF1">
    <property type="entry name" value="S-RIBOSYLHOMOCYSTEINE LYASE"/>
    <property type="match status" value="1"/>
</dbReference>
<keyword evidence="8 14" id="KW-0071">Autoinducer synthesis</keyword>
<feature type="binding site" evidence="14">
    <location>
        <position position="57"/>
    </location>
    <ligand>
        <name>Fe cation</name>
        <dbReference type="ChEBI" id="CHEBI:24875"/>
    </ligand>
</feature>
<evidence type="ECO:0000256" key="14">
    <source>
        <dbReference type="HAMAP-Rule" id="MF_00091"/>
    </source>
</evidence>
<dbReference type="RefSeq" id="WP_094390171.1">
    <property type="nucleotide sequence ID" value="NZ_JADYTN010000006.1"/>
</dbReference>
<keyword evidence="7 14" id="KW-0479">Metal-binding</keyword>
<comment type="function">
    <text evidence="11 14">Involved in the synthesis of autoinducer 2 (AI-2) which is secreted by bacteria and is used to communicate both the cell density and the metabolic potential of the environment. The regulation of gene expression in response to changes in cell density is called quorum sensing. Catalyzes the transformation of S-ribosylhomocysteine (RHC) to homocysteine (HC) and 4,5-dihydroxy-2,3-pentadione (DPD).</text>
</comment>
<evidence type="ECO:0000256" key="3">
    <source>
        <dbReference type="ARBA" id="ARBA00011738"/>
    </source>
</evidence>
<dbReference type="SUPFAM" id="SSF63411">
    <property type="entry name" value="LuxS/MPP-like metallohydrolase"/>
    <property type="match status" value="1"/>
</dbReference>
<sequence>MNKIPSFTIDHERLLRGIYVSRKDQVGGETVTTFDIRMKEPNREPVLHNGAIHTIEHLAATYLRNDAEWKDRIIYWGPMGCLTGNYLLIRGDYESRDILDLMRRTFRFVADYEGEIPGAAPRDCGNWLLHDLPMARLEARRYVEEVLDHATDENLHYPE</sequence>
<evidence type="ECO:0000256" key="4">
    <source>
        <dbReference type="ARBA" id="ARBA00012240"/>
    </source>
</evidence>
<evidence type="ECO:0000256" key="9">
    <source>
        <dbReference type="ARBA" id="ARBA00023004"/>
    </source>
</evidence>
<keyword evidence="6 14" id="KW-0673">Quorum sensing</keyword>
<keyword evidence="16" id="KW-1185">Reference proteome</keyword>
<dbReference type="InterPro" id="IPR003815">
    <property type="entry name" value="S-ribosylhomocysteinase"/>
</dbReference>
<evidence type="ECO:0000256" key="12">
    <source>
        <dbReference type="ARBA" id="ARBA00030600"/>
    </source>
</evidence>
<feature type="binding site" evidence="14">
    <location>
        <position position="53"/>
    </location>
    <ligand>
        <name>Fe cation</name>
        <dbReference type="ChEBI" id="CHEBI:24875"/>
    </ligand>
</feature>
<evidence type="ECO:0000313" key="15">
    <source>
        <dbReference type="EMBL" id="MCF2563246.1"/>
    </source>
</evidence>
<evidence type="ECO:0000256" key="2">
    <source>
        <dbReference type="ARBA" id="ARBA00007311"/>
    </source>
</evidence>
<evidence type="ECO:0000256" key="10">
    <source>
        <dbReference type="ARBA" id="ARBA00023239"/>
    </source>
</evidence>
<dbReference type="PRINTS" id="PR01487">
    <property type="entry name" value="LUXSPROTEIN"/>
</dbReference>
<dbReference type="InterPro" id="IPR011249">
    <property type="entry name" value="Metalloenz_LuxS/M16"/>
</dbReference>
<dbReference type="InterPro" id="IPR037005">
    <property type="entry name" value="LuxS_sf"/>
</dbReference>
<comment type="similarity">
    <text evidence="2 14">Belongs to the LuxS family.</text>
</comment>
<evidence type="ECO:0000313" key="16">
    <source>
        <dbReference type="Proteomes" id="UP001200470"/>
    </source>
</evidence>
<accession>A0ABS9CDR2</accession>
<comment type="catalytic activity">
    <reaction evidence="1 14">
        <text>S-(5-deoxy-D-ribos-5-yl)-L-homocysteine = (S)-4,5-dihydroxypentane-2,3-dione + L-homocysteine</text>
        <dbReference type="Rhea" id="RHEA:17753"/>
        <dbReference type="ChEBI" id="CHEBI:29484"/>
        <dbReference type="ChEBI" id="CHEBI:58195"/>
        <dbReference type="ChEBI" id="CHEBI:58199"/>
        <dbReference type="EC" id="4.4.1.21"/>
    </reaction>
</comment>
<name>A0ABS9CDR2_9BACT</name>
<feature type="binding site" evidence="14">
    <location>
        <position position="124"/>
    </location>
    <ligand>
        <name>Fe cation</name>
        <dbReference type="ChEBI" id="CHEBI:24875"/>
    </ligand>
</feature>
<evidence type="ECO:0000256" key="13">
    <source>
        <dbReference type="ARBA" id="ARBA00031777"/>
    </source>
</evidence>
<evidence type="ECO:0000256" key="11">
    <source>
        <dbReference type="ARBA" id="ARBA00024654"/>
    </source>
</evidence>
<dbReference type="Pfam" id="PF02664">
    <property type="entry name" value="LuxS"/>
    <property type="match status" value="1"/>
</dbReference>
<dbReference type="NCBIfam" id="NF002604">
    <property type="entry name" value="PRK02260.1-4"/>
    <property type="match status" value="1"/>
</dbReference>
<dbReference type="EMBL" id="JADYTN010000006">
    <property type="protein sequence ID" value="MCF2563246.1"/>
    <property type="molecule type" value="Genomic_DNA"/>
</dbReference>
<reference evidence="15 16" key="1">
    <citation type="submission" date="2020-12" db="EMBL/GenBank/DDBJ databases">
        <title>Whole genome sequences of gut porcine anaerobes.</title>
        <authorList>
            <person name="Kubasova T."/>
            <person name="Jahodarova E."/>
            <person name="Rychlik I."/>
        </authorList>
    </citation>
    <scope>NUCLEOTIDE SEQUENCE [LARGE SCALE GENOMIC DNA]</scope>
    <source>
        <strain evidence="15 16">An925</strain>
    </source>
</reference>
<dbReference type="Gene3D" id="3.30.1360.80">
    <property type="entry name" value="S-ribosylhomocysteinase (LuxS)"/>
    <property type="match status" value="1"/>
</dbReference>
<dbReference type="PANTHER" id="PTHR35799">
    <property type="entry name" value="S-RIBOSYLHOMOCYSTEINE LYASE"/>
    <property type="match status" value="1"/>
</dbReference>